<dbReference type="EMBL" id="LNRQ01000006">
    <property type="protein sequence ID" value="KZM90200.1"/>
    <property type="molecule type" value="Genomic_DNA"/>
</dbReference>
<dbReference type="Pfam" id="PF05911">
    <property type="entry name" value="FPP"/>
    <property type="match status" value="1"/>
</dbReference>
<feature type="region of interest" description="Disordered" evidence="4">
    <location>
        <begin position="461"/>
        <end position="491"/>
    </location>
</feature>
<keyword evidence="2 3" id="KW-0175">Coiled coil</keyword>
<organism evidence="5">
    <name type="scientific">Daucus carota subsp. sativus</name>
    <name type="common">Carrot</name>
    <dbReference type="NCBI Taxonomy" id="79200"/>
    <lineage>
        <taxon>Eukaryota</taxon>
        <taxon>Viridiplantae</taxon>
        <taxon>Streptophyta</taxon>
        <taxon>Embryophyta</taxon>
        <taxon>Tracheophyta</taxon>
        <taxon>Spermatophyta</taxon>
        <taxon>Magnoliopsida</taxon>
        <taxon>eudicotyledons</taxon>
        <taxon>Gunneridae</taxon>
        <taxon>Pentapetalae</taxon>
        <taxon>asterids</taxon>
        <taxon>campanulids</taxon>
        <taxon>Apiales</taxon>
        <taxon>Apiaceae</taxon>
        <taxon>Apioideae</taxon>
        <taxon>Scandiceae</taxon>
        <taxon>Daucinae</taxon>
        <taxon>Daucus</taxon>
        <taxon>Daucus sect. Daucus</taxon>
    </lineage>
</organism>
<dbReference type="PANTHER" id="PTHR31580">
    <property type="entry name" value="FILAMENT-LIKE PLANT PROTEIN 4"/>
    <property type="match status" value="1"/>
</dbReference>
<dbReference type="OMA" id="GSKHAMD"/>
<sequence>MILNISVRTQEFRMDKRSWPWKKKSSDKANADKVVATSDSAGAATASSEPQDQVTPQGKQEKKPKYVQISVELYSHLTGLEDQVKTHEDQVKTYENKLTSYEDQVQNLENEVNELNEKLSEADSEMIIKENAVKQHAKVAEEAVSGWEKAEAEALALKDQLESVTLLKLTAEDRASHLDGALKECMRQIRNLKEEHEEKLHEIVLTNTKQCDMIKSKLETHIGNLEQELLRSASDNAAISRSLQDRSNMLIKISEEKAQAEADIEQLKSNIESCEREINSLKYELHIVAKELEIRNEEKNMSVRSAEVANKQHLEGAKKIAKLEAECQRLRGLVRKKLPGPAAMAQMKLEVENLGRDYGDSRVRRSPVKPPTSPHMTQFSEFSPDSAQKHHKEIELLTERLFAMEEETKMLQEALAKRTSELQASRSVCAKTISKLQSLEAQLQANTQNRIIAKSTTQIQTESSLSQHASNPLSLTSTSEDGNDDELSCTGSWATGSMSELSVKKEKNIDNQLMAKKENQLELMDDFLEMEKLACSTGESNGDISNSTRSEVVNHDLTAATTTTDLTLQEKQQFDSLGIQKVSDKEDLVPYMKLQSKISLVLESVAKETDVSKVLEEIKHVMQNLHDDLHQNSVKPLIDGPLCTGAAGDQENCPEYVEVTTDKEVFVSQDSEGLREIVHEITEDVKIAVSSINDFVQLLGKEAKAVQVPLPNEDGLSRKLEEFSFTYDEVMKGKIGLSDFVLCLSQVFSNANALHFSVMSYNNIDMDNSSSDCIDKIALPENKATENSSGERYDNSCGSFLDSPSNPDMPFEGTFVPNSEFKTLSLEDFEQLKSEKDNLVIDLARCAANLEITKSQLVETEQHVAEVKSQLSAAHKLNGLAETQVKCMAESYKSLESRAEESQAEVNHLRSKIENLYIELQEKTNQHQDALEKCKSLQEELQRIENGSGANIDAKSNQEMELSAAAEKLAECQETIFVLGKQLNLMRPHPELPGSFSRDKSQKNVECFTEDERTTNNSVDMNEINTVTSADVNQSGGESPVNIYDTPFSPSDSEASNLPRSPISSKHSHHRSAKSGSSTSSSSTPTPEKNPRGFSRFFSTKARNDH</sequence>
<name>A0A161ZU12_DAUCS</name>
<reference evidence="5" key="1">
    <citation type="journal article" date="2016" name="Nat. Genet.">
        <title>A high-quality carrot genome assembly provides new insights into carotenoid accumulation and asterid genome evolution.</title>
        <authorList>
            <person name="Iorizzo M."/>
            <person name="Ellison S."/>
            <person name="Senalik D."/>
            <person name="Zeng P."/>
            <person name="Satapoomin P."/>
            <person name="Huang J."/>
            <person name="Bowman M."/>
            <person name="Iovene M."/>
            <person name="Sanseverino W."/>
            <person name="Cavagnaro P."/>
            <person name="Yildiz M."/>
            <person name="Macko-Podgorni A."/>
            <person name="Moranska E."/>
            <person name="Grzebelus E."/>
            <person name="Grzebelus D."/>
            <person name="Ashrafi H."/>
            <person name="Zheng Z."/>
            <person name="Cheng S."/>
            <person name="Spooner D."/>
            <person name="Van Deynze A."/>
            <person name="Simon P."/>
        </authorList>
    </citation>
    <scope>NUCLEOTIDE SEQUENCE [LARGE SCALE GENOMIC DNA]</scope>
    <source>
        <tissue evidence="5">Leaf</tissue>
    </source>
</reference>
<evidence type="ECO:0000256" key="3">
    <source>
        <dbReference type="SAM" id="Coils"/>
    </source>
</evidence>
<evidence type="ECO:0008006" key="6">
    <source>
        <dbReference type="Google" id="ProtNLM"/>
    </source>
</evidence>
<feature type="compositionally biased region" description="Polar residues" evidence="4">
    <location>
        <begin position="461"/>
        <end position="480"/>
    </location>
</feature>
<feature type="compositionally biased region" description="Polar residues" evidence="4">
    <location>
        <begin position="374"/>
        <end position="386"/>
    </location>
</feature>
<feature type="coiled-coil region" evidence="3">
    <location>
        <begin position="77"/>
        <end position="132"/>
    </location>
</feature>
<feature type="region of interest" description="Disordered" evidence="4">
    <location>
        <begin position="990"/>
        <end position="1106"/>
    </location>
</feature>
<comment type="caution">
    <text evidence="5">The sequence shown here is derived from an EMBL/GenBank/DDBJ whole genome shotgun (WGS) entry which is preliminary data.</text>
</comment>
<feature type="compositionally biased region" description="Polar residues" evidence="4">
    <location>
        <begin position="1048"/>
        <end position="1063"/>
    </location>
</feature>
<dbReference type="PANTHER" id="PTHR31580:SF4">
    <property type="entry name" value="FILAMENT-LIKE PLANT PROTEIN 6"/>
    <property type="match status" value="1"/>
</dbReference>
<evidence type="ECO:0000313" key="5">
    <source>
        <dbReference type="EMBL" id="KZM90200.1"/>
    </source>
</evidence>
<feature type="compositionally biased region" description="Basic and acidic residues" evidence="4">
    <location>
        <begin position="16"/>
        <end position="31"/>
    </location>
</feature>
<feature type="compositionally biased region" description="Low complexity" evidence="4">
    <location>
        <begin position="1074"/>
        <end position="1087"/>
    </location>
</feature>
<feature type="compositionally biased region" description="Polar residues" evidence="4">
    <location>
        <begin position="1015"/>
        <end position="1037"/>
    </location>
</feature>
<comment type="similarity">
    <text evidence="1">Belongs to the FPP family.</text>
</comment>
<evidence type="ECO:0000256" key="2">
    <source>
        <dbReference type="ARBA" id="ARBA00023054"/>
    </source>
</evidence>
<feature type="coiled-coil region" evidence="3">
    <location>
        <begin position="850"/>
        <end position="975"/>
    </location>
</feature>
<dbReference type="AlphaFoldDB" id="A0A161ZU12"/>
<feature type="coiled-coil region" evidence="3">
    <location>
        <begin position="250"/>
        <end position="291"/>
    </location>
</feature>
<evidence type="ECO:0000256" key="1">
    <source>
        <dbReference type="ARBA" id="ARBA00005921"/>
    </source>
</evidence>
<gene>
    <name evidence="5" type="ORF">DCAR_022435</name>
</gene>
<proteinExistence type="inferred from homology"/>
<protein>
    <recommendedName>
        <fullName evidence="6">Filament-like plant protein 4</fullName>
    </recommendedName>
</protein>
<feature type="region of interest" description="Disordered" evidence="4">
    <location>
        <begin position="16"/>
        <end position="63"/>
    </location>
</feature>
<dbReference type="InterPro" id="IPR008587">
    <property type="entry name" value="FPP_plant"/>
</dbReference>
<feature type="region of interest" description="Disordered" evidence="4">
    <location>
        <begin position="360"/>
        <end position="388"/>
    </location>
</feature>
<dbReference type="SUPFAM" id="SSF57997">
    <property type="entry name" value="Tropomyosin"/>
    <property type="match status" value="1"/>
</dbReference>
<accession>A0A161ZU12</accession>
<dbReference type="STRING" id="79200.A0A161ZU12"/>
<feature type="coiled-coil region" evidence="3">
    <location>
        <begin position="175"/>
        <end position="206"/>
    </location>
</feature>
<evidence type="ECO:0000256" key="4">
    <source>
        <dbReference type="SAM" id="MobiDB-lite"/>
    </source>
</evidence>
<feature type="compositionally biased region" description="Low complexity" evidence="4">
    <location>
        <begin position="32"/>
        <end position="48"/>
    </location>
</feature>
<feature type="compositionally biased region" description="Polar residues" evidence="4">
    <location>
        <begin position="49"/>
        <end position="58"/>
    </location>
</feature>
<dbReference type="Gramene" id="KZM90200">
    <property type="protein sequence ID" value="KZM90200"/>
    <property type="gene ID" value="DCAR_022435"/>
</dbReference>